<feature type="non-terminal residue" evidence="1">
    <location>
        <position position="59"/>
    </location>
</feature>
<gene>
    <name evidence="1" type="ORF">LCGC14_1866300</name>
</gene>
<comment type="caution">
    <text evidence="1">The sequence shown here is derived from an EMBL/GenBank/DDBJ whole genome shotgun (WGS) entry which is preliminary data.</text>
</comment>
<name>A0A0F9G6D8_9ZZZZ</name>
<proteinExistence type="predicted"/>
<accession>A0A0F9G6D8</accession>
<protein>
    <submittedName>
        <fullName evidence="1">Uncharacterized protein</fullName>
    </submittedName>
</protein>
<dbReference type="AlphaFoldDB" id="A0A0F9G6D8"/>
<dbReference type="EMBL" id="LAZR01018968">
    <property type="protein sequence ID" value="KKL94273.1"/>
    <property type="molecule type" value="Genomic_DNA"/>
</dbReference>
<organism evidence="1">
    <name type="scientific">marine sediment metagenome</name>
    <dbReference type="NCBI Taxonomy" id="412755"/>
    <lineage>
        <taxon>unclassified sequences</taxon>
        <taxon>metagenomes</taxon>
        <taxon>ecological metagenomes</taxon>
    </lineage>
</organism>
<sequence>MYYIKQIKDSDKPWVRKISIKYYGGKFCVFLGRKFFMDKLPGFFAEDENQKKLGLTTFE</sequence>
<reference evidence="1" key="1">
    <citation type="journal article" date="2015" name="Nature">
        <title>Complex archaea that bridge the gap between prokaryotes and eukaryotes.</title>
        <authorList>
            <person name="Spang A."/>
            <person name="Saw J.H."/>
            <person name="Jorgensen S.L."/>
            <person name="Zaremba-Niedzwiedzka K."/>
            <person name="Martijn J."/>
            <person name="Lind A.E."/>
            <person name="van Eijk R."/>
            <person name="Schleper C."/>
            <person name="Guy L."/>
            <person name="Ettema T.J."/>
        </authorList>
    </citation>
    <scope>NUCLEOTIDE SEQUENCE</scope>
</reference>
<evidence type="ECO:0000313" key="1">
    <source>
        <dbReference type="EMBL" id="KKL94273.1"/>
    </source>
</evidence>